<protein>
    <submittedName>
        <fullName evidence="1">Uncharacterized protein</fullName>
    </submittedName>
</protein>
<dbReference type="EMBL" id="VNHW01000009">
    <property type="protein sequence ID" value="TYP86561.1"/>
    <property type="molecule type" value="Genomic_DNA"/>
</dbReference>
<accession>A0A5S5CRQ1</accession>
<organism evidence="1 2">
    <name type="scientific">Blastococcus xanthinilyticus</name>
    <dbReference type="NCBI Taxonomy" id="1564164"/>
    <lineage>
        <taxon>Bacteria</taxon>
        <taxon>Bacillati</taxon>
        <taxon>Actinomycetota</taxon>
        <taxon>Actinomycetes</taxon>
        <taxon>Geodermatophilales</taxon>
        <taxon>Geodermatophilaceae</taxon>
        <taxon>Blastococcus</taxon>
    </lineage>
</organism>
<dbReference type="AlphaFoldDB" id="A0A5S5CRQ1"/>
<name>A0A5S5CRQ1_9ACTN</name>
<evidence type="ECO:0000313" key="2">
    <source>
        <dbReference type="Proteomes" id="UP000322499"/>
    </source>
</evidence>
<gene>
    <name evidence="1" type="ORF">BD833_109166</name>
</gene>
<sequence length="55" mass="5940">MTSFISRPTSSHSQSAGLVRRLVGLVTPHGSAGDHDAPVRRRTMDRLIAELNRGA</sequence>
<dbReference type="RefSeq" id="WP_166533924.1">
    <property type="nucleotide sequence ID" value="NZ_VNHW01000009.1"/>
</dbReference>
<keyword evidence="2" id="KW-1185">Reference proteome</keyword>
<evidence type="ECO:0000313" key="1">
    <source>
        <dbReference type="EMBL" id="TYP86561.1"/>
    </source>
</evidence>
<comment type="caution">
    <text evidence="1">The sequence shown here is derived from an EMBL/GenBank/DDBJ whole genome shotgun (WGS) entry which is preliminary data.</text>
</comment>
<reference evidence="1 2" key="1">
    <citation type="submission" date="2019-07" db="EMBL/GenBank/DDBJ databases">
        <title>Genomic Encyclopedia of Archaeal and Bacterial Type Strains, Phase II (KMG-II): from individual species to whole genera.</title>
        <authorList>
            <person name="Goeker M."/>
        </authorList>
    </citation>
    <scope>NUCLEOTIDE SEQUENCE [LARGE SCALE GENOMIC DNA]</scope>
    <source>
        <strain evidence="1 2">DSM 46842</strain>
    </source>
</reference>
<dbReference type="Proteomes" id="UP000322499">
    <property type="component" value="Unassembled WGS sequence"/>
</dbReference>
<proteinExistence type="predicted"/>